<feature type="transmembrane region" description="Helical" evidence="6">
    <location>
        <begin position="619"/>
        <end position="637"/>
    </location>
</feature>
<evidence type="ECO:0000256" key="1">
    <source>
        <dbReference type="ARBA" id="ARBA00004141"/>
    </source>
</evidence>
<proteinExistence type="predicted"/>
<evidence type="ECO:0000256" key="5">
    <source>
        <dbReference type="SAM" id="MobiDB-lite"/>
    </source>
</evidence>
<dbReference type="PROSITE" id="PS50801">
    <property type="entry name" value="STAS"/>
    <property type="match status" value="1"/>
</dbReference>
<protein>
    <submittedName>
        <fullName evidence="8">GD12361</fullName>
    </submittedName>
</protein>
<feature type="domain" description="STAS" evidence="7">
    <location>
        <begin position="711"/>
        <end position="866"/>
    </location>
</feature>
<dbReference type="GO" id="GO:0016020">
    <property type="term" value="C:membrane"/>
    <property type="evidence" value="ECO:0007669"/>
    <property type="project" value="UniProtKB-SubCell"/>
</dbReference>
<organism evidence="8 9">
    <name type="scientific">Drosophila simulans</name>
    <name type="common">Fruit fly</name>
    <dbReference type="NCBI Taxonomy" id="7240"/>
    <lineage>
        <taxon>Eukaryota</taxon>
        <taxon>Metazoa</taxon>
        <taxon>Ecdysozoa</taxon>
        <taxon>Arthropoda</taxon>
        <taxon>Hexapoda</taxon>
        <taxon>Insecta</taxon>
        <taxon>Pterygota</taxon>
        <taxon>Neoptera</taxon>
        <taxon>Endopterygota</taxon>
        <taxon>Diptera</taxon>
        <taxon>Brachycera</taxon>
        <taxon>Muscomorpha</taxon>
        <taxon>Ephydroidea</taxon>
        <taxon>Drosophilidae</taxon>
        <taxon>Drosophila</taxon>
        <taxon>Sophophora</taxon>
    </lineage>
</organism>
<evidence type="ECO:0000256" key="6">
    <source>
        <dbReference type="SAM" id="Phobius"/>
    </source>
</evidence>
<reference evidence="8 9" key="1">
    <citation type="journal article" date="2007" name="Nature">
        <title>Evolution of genes and genomes on the Drosophila phylogeny.</title>
        <authorList>
            <consortium name="Drosophila 12 Genomes Consortium"/>
            <person name="Clark A.G."/>
            <person name="Eisen M.B."/>
            <person name="Smith D.R."/>
            <person name="Bergman C.M."/>
            <person name="Oliver B."/>
            <person name="Markow T.A."/>
            <person name="Kaufman T.C."/>
            <person name="Kellis M."/>
            <person name="Gelbart W."/>
            <person name="Iyer V.N."/>
            <person name="Pollard D.A."/>
            <person name="Sackton T.B."/>
            <person name="Larracuente A.M."/>
            <person name="Singh N.D."/>
            <person name="Abad J.P."/>
            <person name="Abt D.N."/>
            <person name="Adryan B."/>
            <person name="Aguade M."/>
            <person name="Akashi H."/>
            <person name="Anderson W.W."/>
            <person name="Aquadro C.F."/>
            <person name="Ardell D.H."/>
            <person name="Arguello R."/>
            <person name="Artieri C.G."/>
            <person name="Barbash D.A."/>
            <person name="Barker D."/>
            <person name="Barsanti P."/>
            <person name="Batterham P."/>
            <person name="Batzoglou S."/>
            <person name="Begun D."/>
            <person name="Bhutkar A."/>
            <person name="Blanco E."/>
            <person name="Bosak S.A."/>
            <person name="Bradley R.K."/>
            <person name="Brand A.D."/>
            <person name="Brent M.R."/>
            <person name="Brooks A.N."/>
            <person name="Brown R.H."/>
            <person name="Butlin R.K."/>
            <person name="Caggese C."/>
            <person name="Calvi B.R."/>
            <person name="Bernardo de Carvalho A."/>
            <person name="Caspi A."/>
            <person name="Castrezana S."/>
            <person name="Celniker S.E."/>
            <person name="Chang J.L."/>
            <person name="Chapple C."/>
            <person name="Chatterji S."/>
            <person name="Chinwalla A."/>
            <person name="Civetta A."/>
            <person name="Clifton S.W."/>
            <person name="Comeron J.M."/>
            <person name="Costello J.C."/>
            <person name="Coyne J.A."/>
            <person name="Daub J."/>
            <person name="David R.G."/>
            <person name="Delcher A.L."/>
            <person name="Delehaunty K."/>
            <person name="Do C.B."/>
            <person name="Ebling H."/>
            <person name="Edwards K."/>
            <person name="Eickbush T."/>
            <person name="Evans J.D."/>
            <person name="Filipski A."/>
            <person name="Findeiss S."/>
            <person name="Freyhult E."/>
            <person name="Fulton L."/>
            <person name="Fulton R."/>
            <person name="Garcia A.C."/>
            <person name="Gardiner A."/>
            <person name="Garfield D.A."/>
            <person name="Garvin B.E."/>
            <person name="Gibson G."/>
            <person name="Gilbert D."/>
            <person name="Gnerre S."/>
            <person name="Godfrey J."/>
            <person name="Good R."/>
            <person name="Gotea V."/>
            <person name="Gravely B."/>
            <person name="Greenberg A.J."/>
            <person name="Griffiths-Jones S."/>
            <person name="Gross S."/>
            <person name="Guigo R."/>
            <person name="Gustafson E.A."/>
            <person name="Haerty W."/>
            <person name="Hahn M.W."/>
            <person name="Halligan D.L."/>
            <person name="Halpern A.L."/>
            <person name="Halter G.M."/>
            <person name="Han M.V."/>
            <person name="Heger A."/>
            <person name="Hillier L."/>
            <person name="Hinrichs A.S."/>
            <person name="Holmes I."/>
            <person name="Hoskins R.A."/>
            <person name="Hubisz M.J."/>
            <person name="Hultmark D."/>
            <person name="Huntley M.A."/>
            <person name="Jaffe D.B."/>
            <person name="Jagadeeshan S."/>
            <person name="Jeck W.R."/>
            <person name="Johnson J."/>
            <person name="Jones C.D."/>
            <person name="Jordan W.C."/>
            <person name="Karpen G.H."/>
            <person name="Kataoka E."/>
            <person name="Keightley P.D."/>
            <person name="Kheradpour P."/>
            <person name="Kirkness E.F."/>
            <person name="Koerich L.B."/>
            <person name="Kristiansen K."/>
            <person name="Kudrna D."/>
            <person name="Kulathinal R.J."/>
            <person name="Kumar S."/>
            <person name="Kwok R."/>
            <person name="Lander E."/>
            <person name="Langley C.H."/>
            <person name="Lapoint R."/>
            <person name="Lazzaro B.P."/>
            <person name="Lee S.J."/>
            <person name="Levesque L."/>
            <person name="Li R."/>
            <person name="Lin C.F."/>
            <person name="Lin M.F."/>
            <person name="Lindblad-Toh K."/>
            <person name="Llopart A."/>
            <person name="Long M."/>
            <person name="Low L."/>
            <person name="Lozovsky E."/>
            <person name="Lu J."/>
            <person name="Luo M."/>
            <person name="Machado C.A."/>
            <person name="Makalowski W."/>
            <person name="Marzo M."/>
            <person name="Matsuda M."/>
            <person name="Matzkin L."/>
            <person name="McAllister B."/>
            <person name="McBride C.S."/>
            <person name="McKernan B."/>
            <person name="McKernan K."/>
            <person name="Mendez-Lago M."/>
            <person name="Minx P."/>
            <person name="Mollenhauer M.U."/>
            <person name="Montooth K."/>
            <person name="Mount S.M."/>
            <person name="Mu X."/>
            <person name="Myers E."/>
            <person name="Negre B."/>
            <person name="Newfeld S."/>
            <person name="Nielsen R."/>
            <person name="Noor M.A."/>
            <person name="O'Grady P."/>
            <person name="Pachter L."/>
            <person name="Papaceit M."/>
            <person name="Parisi M.J."/>
            <person name="Parisi M."/>
            <person name="Parts L."/>
            <person name="Pedersen J.S."/>
            <person name="Pesole G."/>
            <person name="Phillippy A.M."/>
            <person name="Ponting C.P."/>
            <person name="Pop M."/>
            <person name="Porcelli D."/>
            <person name="Powell J.R."/>
            <person name="Prohaska S."/>
            <person name="Pruitt K."/>
            <person name="Puig M."/>
            <person name="Quesneville H."/>
            <person name="Ram K.R."/>
            <person name="Rand D."/>
            <person name="Rasmussen M.D."/>
            <person name="Reed L.K."/>
            <person name="Reenan R."/>
            <person name="Reily A."/>
            <person name="Remington K.A."/>
            <person name="Rieger T.T."/>
            <person name="Ritchie M.G."/>
            <person name="Robin C."/>
            <person name="Rogers Y.H."/>
            <person name="Rohde C."/>
            <person name="Rozas J."/>
            <person name="Rubenfield M.J."/>
            <person name="Ruiz A."/>
            <person name="Russo S."/>
            <person name="Salzberg S.L."/>
            <person name="Sanchez-Gracia A."/>
            <person name="Saranga D.J."/>
            <person name="Sato H."/>
            <person name="Schaeffer S.W."/>
            <person name="Schatz M.C."/>
            <person name="Schlenke T."/>
            <person name="Schwartz R."/>
            <person name="Segarra C."/>
            <person name="Singh R.S."/>
            <person name="Sirot L."/>
            <person name="Sirota M."/>
            <person name="Sisneros N.B."/>
            <person name="Smith C.D."/>
            <person name="Smith T.F."/>
            <person name="Spieth J."/>
            <person name="Stage D.E."/>
            <person name="Stark A."/>
            <person name="Stephan W."/>
            <person name="Strausberg R.L."/>
            <person name="Strempel S."/>
            <person name="Sturgill D."/>
            <person name="Sutton G."/>
            <person name="Sutton G.G."/>
            <person name="Tao W."/>
            <person name="Teichmann S."/>
            <person name="Tobari Y.N."/>
            <person name="Tomimura Y."/>
            <person name="Tsolas J.M."/>
            <person name="Valente V.L."/>
            <person name="Venter E."/>
            <person name="Venter J.C."/>
            <person name="Vicario S."/>
            <person name="Vieira F.G."/>
            <person name="Vilella A.J."/>
            <person name="Villasante A."/>
            <person name="Walenz B."/>
            <person name="Wang J."/>
            <person name="Wasserman M."/>
            <person name="Watts T."/>
            <person name="Wilson D."/>
            <person name="Wilson R.K."/>
            <person name="Wing R.A."/>
            <person name="Wolfner M.F."/>
            <person name="Wong A."/>
            <person name="Wong G.K."/>
            <person name="Wu C.I."/>
            <person name="Wu G."/>
            <person name="Yamamoto D."/>
            <person name="Yang H.P."/>
            <person name="Yang S.P."/>
            <person name="Yorke J.A."/>
            <person name="Yoshida K."/>
            <person name="Zdobnov E."/>
            <person name="Zhang P."/>
            <person name="Zhang Y."/>
            <person name="Zimin A.V."/>
            <person name="Baldwin J."/>
            <person name="Abdouelleil A."/>
            <person name="Abdulkadir J."/>
            <person name="Abebe A."/>
            <person name="Abera B."/>
            <person name="Abreu J."/>
            <person name="Acer S.C."/>
            <person name="Aftuck L."/>
            <person name="Alexander A."/>
            <person name="An P."/>
            <person name="Anderson E."/>
            <person name="Anderson S."/>
            <person name="Arachi H."/>
            <person name="Azer M."/>
            <person name="Bachantsang P."/>
            <person name="Barry A."/>
            <person name="Bayul T."/>
            <person name="Berlin A."/>
            <person name="Bessette D."/>
            <person name="Bloom T."/>
            <person name="Blye J."/>
            <person name="Boguslavskiy L."/>
            <person name="Bonnet C."/>
            <person name="Boukhgalter B."/>
            <person name="Bourzgui I."/>
            <person name="Brown A."/>
            <person name="Cahill P."/>
            <person name="Channer S."/>
            <person name="Cheshatsang Y."/>
            <person name="Chuda L."/>
            <person name="Citroen M."/>
            <person name="Collymore A."/>
            <person name="Cooke P."/>
            <person name="Costello M."/>
            <person name="D'Aco K."/>
            <person name="Daza R."/>
            <person name="De Haan G."/>
            <person name="DeGray S."/>
            <person name="DeMaso C."/>
            <person name="Dhargay N."/>
            <person name="Dooley K."/>
            <person name="Dooley E."/>
            <person name="Doricent M."/>
            <person name="Dorje P."/>
            <person name="Dorjee K."/>
            <person name="Dupes A."/>
            <person name="Elong R."/>
            <person name="Falk J."/>
            <person name="Farina A."/>
            <person name="Faro S."/>
            <person name="Ferguson D."/>
            <person name="Fisher S."/>
            <person name="Foley C.D."/>
            <person name="Franke A."/>
            <person name="Friedrich D."/>
            <person name="Gadbois L."/>
            <person name="Gearin G."/>
            <person name="Gearin C.R."/>
            <person name="Giannoukos G."/>
            <person name="Goode T."/>
            <person name="Graham J."/>
            <person name="Grandbois E."/>
            <person name="Grewal S."/>
            <person name="Gyaltsen K."/>
            <person name="Hafez N."/>
            <person name="Hagos B."/>
            <person name="Hall J."/>
            <person name="Henson C."/>
            <person name="Hollinger A."/>
            <person name="Honan T."/>
            <person name="Huard M.D."/>
            <person name="Hughes L."/>
            <person name="Hurhula B."/>
            <person name="Husby M.E."/>
            <person name="Kamat A."/>
            <person name="Kanga B."/>
            <person name="Kashin S."/>
            <person name="Khazanovich D."/>
            <person name="Kisner P."/>
            <person name="Lance K."/>
            <person name="Lara M."/>
            <person name="Lee W."/>
            <person name="Lennon N."/>
            <person name="Letendre F."/>
            <person name="LeVine R."/>
            <person name="Lipovsky A."/>
            <person name="Liu X."/>
            <person name="Liu J."/>
            <person name="Liu S."/>
            <person name="Lokyitsang T."/>
            <person name="Lokyitsang Y."/>
            <person name="Lubonja R."/>
            <person name="Lui A."/>
            <person name="MacDonald P."/>
            <person name="Magnisalis V."/>
            <person name="Maru K."/>
            <person name="Matthews C."/>
            <person name="McCusker W."/>
            <person name="McDonough S."/>
            <person name="Mehta T."/>
            <person name="Meldrim J."/>
            <person name="Meneus L."/>
            <person name="Mihai O."/>
            <person name="Mihalev A."/>
            <person name="Mihova T."/>
            <person name="Mittelman R."/>
            <person name="Mlenga V."/>
            <person name="Montmayeur A."/>
            <person name="Mulrain L."/>
            <person name="Navidi A."/>
            <person name="Naylor J."/>
            <person name="Negash T."/>
            <person name="Nguyen T."/>
            <person name="Nguyen N."/>
            <person name="Nicol R."/>
            <person name="Norbu C."/>
            <person name="Norbu N."/>
            <person name="Novod N."/>
            <person name="O'Neill B."/>
            <person name="Osman S."/>
            <person name="Markiewicz E."/>
            <person name="Oyono O.L."/>
            <person name="Patti C."/>
            <person name="Phunkhang P."/>
            <person name="Pierre F."/>
            <person name="Priest M."/>
            <person name="Raghuraman S."/>
            <person name="Rege F."/>
            <person name="Reyes R."/>
            <person name="Rise C."/>
            <person name="Rogov P."/>
            <person name="Ross K."/>
            <person name="Ryan E."/>
            <person name="Settipalli S."/>
            <person name="Shea T."/>
            <person name="Sherpa N."/>
            <person name="Shi L."/>
            <person name="Shih D."/>
            <person name="Sparrow T."/>
            <person name="Spaulding J."/>
            <person name="Stalker J."/>
            <person name="Stange-Thomann N."/>
            <person name="Stavropoulos S."/>
            <person name="Stone C."/>
            <person name="Strader C."/>
            <person name="Tesfaye S."/>
            <person name="Thomson T."/>
            <person name="Thoulutsang Y."/>
            <person name="Thoulutsang D."/>
            <person name="Topham K."/>
            <person name="Topping I."/>
            <person name="Tsamla T."/>
            <person name="Vassiliev H."/>
            <person name="Vo A."/>
            <person name="Wangchuk T."/>
            <person name="Wangdi T."/>
            <person name="Weiand M."/>
            <person name="Wilkinson J."/>
            <person name="Wilson A."/>
            <person name="Yadav S."/>
            <person name="Young G."/>
            <person name="Yu Q."/>
            <person name="Zembek L."/>
            <person name="Zhong D."/>
            <person name="Zimmer A."/>
            <person name="Zwirko Z."/>
            <person name="Jaffe D.B."/>
            <person name="Alvarez P."/>
            <person name="Brockman W."/>
            <person name="Butler J."/>
            <person name="Chin C."/>
            <person name="Gnerre S."/>
            <person name="Grabherr M."/>
            <person name="Kleber M."/>
            <person name="Mauceli E."/>
            <person name="MacCallum I."/>
        </authorList>
    </citation>
    <scope>NUCLEOTIDE SEQUENCE [LARGE SCALE GENOMIC DNA]</scope>
    <source>
        <strain evidence="9">white501</strain>
    </source>
</reference>
<sequence length="872" mass="95345">MPQSCVEFVKKPKHHLQTLPKGAWKRLKDLHDRQKRRRYLPIDNNFQDSHINNESGTLLVPIGYTEEVPSNKATGTIPKRPKDAYPNPSCPVSSFRQLQFQRDLRIHPFTDTNVERGRNPKDIEVVEDIAKMPSDKESPETKPLNNNNSNGNGGSVPSKPKIQPKYSIHRDVLTHEVVIKQTGYAARDKSIPSSLRNCWQSWNFFALFTGVIPILQWLPQYSPRRDLPGDIIAGFTVAIMNIPHGMAYGILAGVSAGNGLYMAVFPVLAYMFLGTSKHISIGTFAVASMMTAKVVDTYANVDDHHHILPDAFGLQSNGTATASPLLLLNSSGVADSVSSTTILPFQLLNSTLNADPITKIEVATSLALTVGIVNLLMAFLRLGTLSSLLSEPLVNGFTTAAACHVVTAQLKDVLGISVPRHKGAFKIIYTVIDVIKGVPQTNLVNFGFCMAVIAFMMICNEILKPRLSKKCRFPLPAELIMVIGGTLISKWFNLYVDYNVNPVGKIPSGLPEPVLPRLDLVPKVAVDSIAIAIVTYSIIMSMGLTFAKKHGYEVRPNQELFAMGIGNMVGGCFSCIPMACSLSRSVIQDQTGGVSQIASLVSASLVVVTLMWIGPFFSSLPRCVLAGVIIVALKPMFMQAKELKKFSKQGKLEMFTWISTFLCVVIIDIDIGLLIGICISLLALYIKGLKPYSCLLGYMPEAPGIYMDLNQHRNAMQVPEVRIFRYSGSLNFATSLFFRRALYEAVGLDKIPPTKVSSSNSNSPSKGSKSSYSPVSQNGGKAINGKLEETSGAFKVLVLDFSMLGHIDVAGCRTLTDLSKELKVRGARLLLASPVDRVYDTLVHSMALSEGPFEIFPTLHDCVEYANACRTA</sequence>
<dbReference type="GO" id="GO:0005452">
    <property type="term" value="F:solute:inorganic anion antiporter activity"/>
    <property type="evidence" value="ECO:0007669"/>
    <property type="project" value="EnsemblMetazoa"/>
</dbReference>
<feature type="compositionally biased region" description="Low complexity" evidence="5">
    <location>
        <begin position="756"/>
        <end position="776"/>
    </location>
</feature>
<dbReference type="GO" id="GO:0015116">
    <property type="term" value="F:sulfate transmembrane transporter activity"/>
    <property type="evidence" value="ECO:0007669"/>
    <property type="project" value="EnsemblMetazoa"/>
</dbReference>
<dbReference type="OMA" id="TRGESMF"/>
<keyword evidence="2 6" id="KW-0812">Transmembrane</keyword>
<feature type="transmembrane region" description="Helical" evidence="6">
    <location>
        <begin position="593"/>
        <end position="613"/>
    </location>
</feature>
<dbReference type="SUPFAM" id="SSF52091">
    <property type="entry name" value="SpoIIaa-like"/>
    <property type="match status" value="1"/>
</dbReference>
<dbReference type="GO" id="GO:0015499">
    <property type="term" value="F:formate transmembrane transporter activity"/>
    <property type="evidence" value="ECO:0007669"/>
    <property type="project" value="EnsemblMetazoa"/>
</dbReference>
<dbReference type="InterPro" id="IPR011547">
    <property type="entry name" value="SLC26A/SulP_dom"/>
</dbReference>
<feature type="region of interest" description="Disordered" evidence="5">
    <location>
        <begin position="130"/>
        <end position="161"/>
    </location>
</feature>
<dbReference type="STRING" id="7240.B4QPC8"/>
<dbReference type="InterPro" id="IPR001902">
    <property type="entry name" value="SLC26A/SulP_fam"/>
</dbReference>
<accession>B4QPC8</accession>
<dbReference type="EMBL" id="CM000363">
    <property type="protein sequence ID" value="EDX10922.1"/>
    <property type="molecule type" value="Genomic_DNA"/>
</dbReference>
<keyword evidence="3 6" id="KW-1133">Transmembrane helix</keyword>
<dbReference type="Pfam" id="PF00916">
    <property type="entry name" value="Sulfate_transp"/>
    <property type="match status" value="1"/>
</dbReference>
<evidence type="ECO:0000313" key="8">
    <source>
        <dbReference type="EMBL" id="EDX10922.1"/>
    </source>
</evidence>
<comment type="subcellular location">
    <subcellularLocation>
        <location evidence="1">Membrane</location>
        <topology evidence="1">Multi-pass membrane protein</topology>
    </subcellularLocation>
</comment>
<gene>
    <name evidence="8" type="primary">Dsim\GD12361</name>
    <name evidence="8" type="ORF">Dsim_GD12361</name>
</gene>
<feature type="transmembrane region" description="Helical" evidence="6">
    <location>
        <begin position="524"/>
        <end position="547"/>
    </location>
</feature>
<dbReference type="Pfam" id="PF01740">
    <property type="entry name" value="STAS"/>
    <property type="match status" value="1"/>
</dbReference>
<dbReference type="InterPro" id="IPR002645">
    <property type="entry name" value="STAS_dom"/>
</dbReference>
<feature type="transmembrane region" description="Helical" evidence="6">
    <location>
        <begin position="362"/>
        <end position="382"/>
    </location>
</feature>
<dbReference type="Bgee" id="FBgn0184093">
    <property type="expression patterns" value="Expressed in adult organism and 3 other cell types or tissues"/>
</dbReference>
<evidence type="ECO:0000256" key="2">
    <source>
        <dbReference type="ARBA" id="ARBA00022692"/>
    </source>
</evidence>
<dbReference type="OrthoDB" id="288203at2759"/>
<keyword evidence="9" id="KW-1185">Reference proteome</keyword>
<dbReference type="GO" id="GO:0015085">
    <property type="term" value="F:calcium ion transmembrane transporter activity"/>
    <property type="evidence" value="ECO:0007669"/>
    <property type="project" value="EnsemblMetazoa"/>
</dbReference>
<dbReference type="GO" id="GO:0015106">
    <property type="term" value="F:bicarbonate transmembrane transporter activity"/>
    <property type="evidence" value="ECO:0007669"/>
    <property type="project" value="EnsemblMetazoa"/>
</dbReference>
<name>B4QPC8_DROSI</name>
<evidence type="ECO:0000313" key="9">
    <source>
        <dbReference type="Proteomes" id="UP000000304"/>
    </source>
</evidence>
<dbReference type="NCBIfam" id="TIGR00815">
    <property type="entry name" value="sulP"/>
    <property type="match status" value="1"/>
</dbReference>
<evidence type="ECO:0000256" key="3">
    <source>
        <dbReference type="ARBA" id="ARBA00022989"/>
    </source>
</evidence>
<feature type="transmembrane region" description="Helical" evidence="6">
    <location>
        <begin position="199"/>
        <end position="219"/>
    </location>
</feature>
<feature type="transmembrane region" description="Helical" evidence="6">
    <location>
        <begin position="443"/>
        <end position="463"/>
    </location>
</feature>
<dbReference type="CDD" id="cd07042">
    <property type="entry name" value="STAS_SulP_like_sulfate_transporter"/>
    <property type="match status" value="1"/>
</dbReference>
<feature type="transmembrane region" description="Helical" evidence="6">
    <location>
        <begin position="475"/>
        <end position="492"/>
    </location>
</feature>
<feature type="transmembrane region" description="Helical" evidence="6">
    <location>
        <begin position="231"/>
        <end position="250"/>
    </location>
</feature>
<dbReference type="HOGENOM" id="CLU_003182_9_4_1"/>
<feature type="compositionally biased region" description="Basic and acidic residues" evidence="5">
    <location>
        <begin position="130"/>
        <end position="140"/>
    </location>
</feature>
<feature type="region of interest" description="Disordered" evidence="5">
    <location>
        <begin position="754"/>
        <end position="777"/>
    </location>
</feature>
<feature type="transmembrane region" description="Helical" evidence="6">
    <location>
        <begin position="658"/>
        <end position="686"/>
    </location>
</feature>
<evidence type="ECO:0000256" key="4">
    <source>
        <dbReference type="ARBA" id="ARBA00023136"/>
    </source>
</evidence>
<keyword evidence="4 6" id="KW-0472">Membrane</keyword>
<dbReference type="InterPro" id="IPR036513">
    <property type="entry name" value="STAS_dom_sf"/>
</dbReference>
<dbReference type="AlphaFoldDB" id="B4QPC8"/>
<dbReference type="PANTHER" id="PTHR11814">
    <property type="entry name" value="SULFATE TRANSPORTER"/>
    <property type="match status" value="1"/>
</dbReference>
<dbReference type="GO" id="GO:0019531">
    <property type="term" value="F:oxalate transmembrane transporter activity"/>
    <property type="evidence" value="ECO:0007669"/>
    <property type="project" value="EnsemblMetazoa"/>
</dbReference>
<dbReference type="Gene3D" id="3.30.750.24">
    <property type="entry name" value="STAS domain"/>
    <property type="match status" value="1"/>
</dbReference>
<evidence type="ECO:0000259" key="7">
    <source>
        <dbReference type="PROSITE" id="PS50801"/>
    </source>
</evidence>
<dbReference type="PhylomeDB" id="B4QPC8"/>
<dbReference type="Proteomes" id="UP000000304">
    <property type="component" value="Chromosome 3L"/>
</dbReference>